<evidence type="ECO:0000256" key="9">
    <source>
        <dbReference type="ARBA" id="ARBA00023163"/>
    </source>
</evidence>
<dbReference type="GO" id="GO:0001228">
    <property type="term" value="F:DNA-binding transcription activator activity, RNA polymerase II-specific"/>
    <property type="evidence" value="ECO:0007669"/>
    <property type="project" value="TreeGrafter"/>
</dbReference>
<evidence type="ECO:0000256" key="7">
    <source>
        <dbReference type="ARBA" id="ARBA00023125"/>
    </source>
</evidence>
<feature type="domain" description="HMG box" evidence="13">
    <location>
        <begin position="19"/>
        <end position="87"/>
    </location>
</feature>
<name>A0AA38I9C5_9CUCU</name>
<dbReference type="PROSITE" id="PS50118">
    <property type="entry name" value="HMG_BOX_2"/>
    <property type="match status" value="1"/>
</dbReference>
<dbReference type="PANTHER" id="PTHR10270">
    <property type="entry name" value="SOX TRANSCRIPTION FACTOR"/>
    <property type="match status" value="1"/>
</dbReference>
<keyword evidence="15" id="KW-1185">Reference proteome</keyword>
<keyword evidence="6" id="KW-0726">Sexual differentiation</keyword>
<dbReference type="GO" id="GO:0016607">
    <property type="term" value="C:nuclear speck"/>
    <property type="evidence" value="ECO:0007669"/>
    <property type="project" value="UniProtKB-SubCell"/>
</dbReference>
<dbReference type="GO" id="GO:0030154">
    <property type="term" value="P:cell differentiation"/>
    <property type="evidence" value="ECO:0007669"/>
    <property type="project" value="UniProtKB-KW"/>
</dbReference>
<keyword evidence="8" id="KW-0010">Activator</keyword>
<dbReference type="PANTHER" id="PTHR10270:SF161">
    <property type="entry name" value="SEX-DETERMINING REGION Y PROTEIN"/>
    <property type="match status" value="1"/>
</dbReference>
<gene>
    <name evidence="14" type="ORF">Zmor_012652</name>
</gene>
<evidence type="ECO:0000256" key="5">
    <source>
        <dbReference type="ARBA" id="ARBA00022860"/>
    </source>
</evidence>
<evidence type="ECO:0000313" key="15">
    <source>
        <dbReference type="Proteomes" id="UP001168821"/>
    </source>
</evidence>
<evidence type="ECO:0000256" key="12">
    <source>
        <dbReference type="PROSITE-ProRule" id="PRU00267"/>
    </source>
</evidence>
<comment type="function">
    <text evidence="11">Transcriptional regulator that controls a genetic switch in male development. It is necessary and sufficient for initiating male sex determination by directing the development of supporting cell precursors (pre-Sertoli cells) as Sertoli rather than granulosa cells. Involved in different aspects of gene regulation including promoter activation or repression. Binds to the DNA consensus sequence 5'-[AT]AACAA[AT]-3'. SRY HMG box recognizes DNA by partial intercalation in the minor groove and promotes DNA bending. Also involved in pre-mRNA splicing. In male adult brain involved in the maintenance of motor functions of dopaminergic neurons.</text>
</comment>
<comment type="similarity">
    <text evidence="2">Belongs to the SRY family.</text>
</comment>
<dbReference type="GO" id="GO:0005516">
    <property type="term" value="F:calmodulin binding"/>
    <property type="evidence" value="ECO:0007669"/>
    <property type="project" value="UniProtKB-KW"/>
</dbReference>
<dbReference type="Gene3D" id="1.10.30.10">
    <property type="entry name" value="High mobility group box domain"/>
    <property type="match status" value="1"/>
</dbReference>
<evidence type="ECO:0000256" key="11">
    <source>
        <dbReference type="ARBA" id="ARBA00045821"/>
    </source>
</evidence>
<dbReference type="Proteomes" id="UP001168821">
    <property type="component" value="Unassembled WGS sequence"/>
</dbReference>
<dbReference type="EMBL" id="JALNTZ010000004">
    <property type="protein sequence ID" value="KAJ3653398.1"/>
    <property type="molecule type" value="Genomic_DNA"/>
</dbReference>
<dbReference type="InterPro" id="IPR036910">
    <property type="entry name" value="HMG_box_dom_sf"/>
</dbReference>
<organism evidence="14 15">
    <name type="scientific">Zophobas morio</name>
    <dbReference type="NCBI Taxonomy" id="2755281"/>
    <lineage>
        <taxon>Eukaryota</taxon>
        <taxon>Metazoa</taxon>
        <taxon>Ecdysozoa</taxon>
        <taxon>Arthropoda</taxon>
        <taxon>Hexapoda</taxon>
        <taxon>Insecta</taxon>
        <taxon>Pterygota</taxon>
        <taxon>Neoptera</taxon>
        <taxon>Endopterygota</taxon>
        <taxon>Coleoptera</taxon>
        <taxon>Polyphaga</taxon>
        <taxon>Cucujiformia</taxon>
        <taxon>Tenebrionidae</taxon>
        <taxon>Zophobas</taxon>
    </lineage>
</organism>
<protein>
    <recommendedName>
        <fullName evidence="3">Sex-determining region Y protein</fullName>
    </recommendedName>
    <alternativeName>
        <fullName evidence="10">Testis-determining factor</fullName>
    </alternativeName>
</protein>
<evidence type="ECO:0000256" key="4">
    <source>
        <dbReference type="ARBA" id="ARBA00022782"/>
    </source>
</evidence>
<proteinExistence type="inferred from homology"/>
<accession>A0AA38I9C5</accession>
<dbReference type="InterPro" id="IPR050140">
    <property type="entry name" value="SRY-related_HMG-box_TF-like"/>
</dbReference>
<comment type="caution">
    <text evidence="14">The sequence shown here is derived from an EMBL/GenBank/DDBJ whole genome shotgun (WGS) entry which is preliminary data.</text>
</comment>
<dbReference type="SMART" id="SM00398">
    <property type="entry name" value="HMG"/>
    <property type="match status" value="1"/>
</dbReference>
<reference evidence="14" key="1">
    <citation type="journal article" date="2023" name="G3 (Bethesda)">
        <title>Whole genome assemblies of Zophobas morio and Tenebrio molitor.</title>
        <authorList>
            <person name="Kaur S."/>
            <person name="Stinson S.A."/>
            <person name="diCenzo G.C."/>
        </authorList>
    </citation>
    <scope>NUCLEOTIDE SEQUENCE</scope>
    <source>
        <strain evidence="14">QUZm001</strain>
    </source>
</reference>
<dbReference type="GO" id="GO:0007548">
    <property type="term" value="P:sex differentiation"/>
    <property type="evidence" value="ECO:0007669"/>
    <property type="project" value="UniProtKB-KW"/>
</dbReference>
<evidence type="ECO:0000256" key="8">
    <source>
        <dbReference type="ARBA" id="ARBA00023159"/>
    </source>
</evidence>
<keyword evidence="5" id="KW-0112">Calmodulin-binding</keyword>
<dbReference type="Pfam" id="PF00505">
    <property type="entry name" value="HMG_box"/>
    <property type="match status" value="1"/>
</dbReference>
<evidence type="ECO:0000259" key="13">
    <source>
        <dbReference type="PROSITE" id="PS50118"/>
    </source>
</evidence>
<keyword evidence="12" id="KW-0539">Nucleus</keyword>
<evidence type="ECO:0000256" key="3">
    <source>
        <dbReference type="ARBA" id="ARBA00019052"/>
    </source>
</evidence>
<dbReference type="SUPFAM" id="SSF47095">
    <property type="entry name" value="HMG-box"/>
    <property type="match status" value="1"/>
</dbReference>
<dbReference type="InterPro" id="IPR009071">
    <property type="entry name" value="HMG_box_dom"/>
</dbReference>
<evidence type="ECO:0000256" key="10">
    <source>
        <dbReference type="ARBA" id="ARBA00032498"/>
    </source>
</evidence>
<dbReference type="AlphaFoldDB" id="A0AA38I9C5"/>
<sequence length="163" mass="19131">MNFCIKREFCDANRERARIPRPPNAFMLYANENRKKMSQLYPTESNKDISKRLGSGWKCLDEDERKRFFDRAKAIGLQHKREYPGIYYKDNWLLLCLNFSIAQSELVQPGFQKLVCLFELKKDKGSSIFIQVSVSVCEMNSRSWRLLPEGRHCVGNAYVVRPL</sequence>
<evidence type="ECO:0000256" key="1">
    <source>
        <dbReference type="ARBA" id="ARBA00004324"/>
    </source>
</evidence>
<keyword evidence="9" id="KW-0804">Transcription</keyword>
<evidence type="ECO:0000256" key="6">
    <source>
        <dbReference type="ARBA" id="ARBA00022928"/>
    </source>
</evidence>
<keyword evidence="4" id="KW-0221">Differentiation</keyword>
<feature type="DNA-binding region" description="HMG box" evidence="12">
    <location>
        <begin position="19"/>
        <end position="87"/>
    </location>
</feature>
<dbReference type="GO" id="GO:0000978">
    <property type="term" value="F:RNA polymerase II cis-regulatory region sequence-specific DNA binding"/>
    <property type="evidence" value="ECO:0007669"/>
    <property type="project" value="TreeGrafter"/>
</dbReference>
<keyword evidence="7 12" id="KW-0238">DNA-binding</keyword>
<comment type="subcellular location">
    <subcellularLocation>
        <location evidence="1">Nucleus speckle</location>
    </subcellularLocation>
</comment>
<evidence type="ECO:0000313" key="14">
    <source>
        <dbReference type="EMBL" id="KAJ3653398.1"/>
    </source>
</evidence>
<evidence type="ECO:0000256" key="2">
    <source>
        <dbReference type="ARBA" id="ARBA00005998"/>
    </source>
</evidence>